<dbReference type="Pfam" id="PF13302">
    <property type="entry name" value="Acetyltransf_3"/>
    <property type="match status" value="1"/>
</dbReference>
<dbReference type="InterPro" id="IPR000182">
    <property type="entry name" value="GNAT_dom"/>
</dbReference>
<dbReference type="STRING" id="1385699.A7A78_02575"/>
<protein>
    <recommendedName>
        <fullName evidence="1">N-acetyltransferase domain-containing protein</fullName>
    </recommendedName>
</protein>
<dbReference type="AlphaFoldDB" id="A0A1A9LJJ0"/>
<dbReference type="PANTHER" id="PTHR43792">
    <property type="entry name" value="GNAT FAMILY, PUTATIVE (AFU_ORTHOLOGUE AFUA_3G00765)-RELATED-RELATED"/>
    <property type="match status" value="1"/>
</dbReference>
<dbReference type="GO" id="GO:0016747">
    <property type="term" value="F:acyltransferase activity, transferring groups other than amino-acyl groups"/>
    <property type="evidence" value="ECO:0007669"/>
    <property type="project" value="InterPro"/>
</dbReference>
<feature type="domain" description="N-acetyltransferase" evidence="1">
    <location>
        <begin position="15"/>
        <end position="173"/>
    </location>
</feature>
<comment type="caution">
    <text evidence="2">The sequence shown here is derived from an EMBL/GenBank/DDBJ whole genome shotgun (WGS) entry which is preliminary data.</text>
</comment>
<sequence length="173" mass="20015">MNKAIPFPIIITERLNLRKVVPSDVDRVYYLRSDKEINKYIKRAPQTREMAIAHIQLLDDNLKTDKAIAWGITTKESDVLIGSICLWNFSEDKKTAEVGYDLDPEFQGKGIMSEALKAVLNFGFNQRGFKTIEAYTDYRNLPSKKLLKHHGFIPSEDKKDTDNQDNEVFYINR</sequence>
<name>A0A1A9LJJ0_9FLAO</name>
<dbReference type="EMBL" id="LXIE01000001">
    <property type="protein sequence ID" value="OAD92862.1"/>
    <property type="molecule type" value="Genomic_DNA"/>
</dbReference>
<dbReference type="InterPro" id="IPR051531">
    <property type="entry name" value="N-acetyltransferase"/>
</dbReference>
<proteinExistence type="predicted"/>
<evidence type="ECO:0000259" key="1">
    <source>
        <dbReference type="PROSITE" id="PS51186"/>
    </source>
</evidence>
<accession>A0A1A9LJJ0</accession>
<dbReference type="Proteomes" id="UP000077552">
    <property type="component" value="Unassembled WGS sequence"/>
</dbReference>
<dbReference type="PROSITE" id="PS51186">
    <property type="entry name" value="GNAT"/>
    <property type="match status" value="1"/>
</dbReference>
<evidence type="ECO:0000313" key="3">
    <source>
        <dbReference type="Proteomes" id="UP000077552"/>
    </source>
</evidence>
<dbReference type="SUPFAM" id="SSF55729">
    <property type="entry name" value="Acyl-CoA N-acyltransferases (Nat)"/>
    <property type="match status" value="1"/>
</dbReference>
<dbReference type="Gene3D" id="3.40.630.30">
    <property type="match status" value="1"/>
</dbReference>
<dbReference type="InterPro" id="IPR016181">
    <property type="entry name" value="Acyl_CoA_acyltransferase"/>
</dbReference>
<gene>
    <name evidence="2" type="ORF">A7A78_02575</name>
</gene>
<dbReference type="OrthoDB" id="9811523at2"/>
<dbReference type="CDD" id="cd04301">
    <property type="entry name" value="NAT_SF"/>
    <property type="match status" value="1"/>
</dbReference>
<reference evidence="2 3" key="1">
    <citation type="submission" date="2016-05" db="EMBL/GenBank/DDBJ databases">
        <title>Genome sequencing of Vitellibacter soesokkakensis RSSK-12.</title>
        <authorList>
            <person name="Thevarajoo S."/>
            <person name="Selvaratnam C."/>
            <person name="Goh K.M."/>
            <person name="Chan K.-G."/>
            <person name="Chong C.S."/>
        </authorList>
    </citation>
    <scope>NUCLEOTIDE SEQUENCE [LARGE SCALE GENOMIC DNA]</scope>
    <source>
        <strain evidence="2 3">RSSK-12</strain>
    </source>
</reference>
<organism evidence="2 3">
    <name type="scientific">Aequorivita soesokkakensis</name>
    <dbReference type="NCBI Taxonomy" id="1385699"/>
    <lineage>
        <taxon>Bacteria</taxon>
        <taxon>Pseudomonadati</taxon>
        <taxon>Bacteroidota</taxon>
        <taxon>Flavobacteriia</taxon>
        <taxon>Flavobacteriales</taxon>
        <taxon>Flavobacteriaceae</taxon>
        <taxon>Aequorivita</taxon>
    </lineage>
</organism>
<evidence type="ECO:0000313" key="2">
    <source>
        <dbReference type="EMBL" id="OAD92862.1"/>
    </source>
</evidence>
<dbReference type="RefSeq" id="WP_068760904.1">
    <property type="nucleotide sequence ID" value="NZ_LXIE01000001.1"/>
</dbReference>
<keyword evidence="3" id="KW-1185">Reference proteome</keyword>